<protein>
    <recommendedName>
        <fullName evidence="2">histidine kinase</fullName>
        <ecNumber evidence="2">2.7.13.3</ecNumber>
    </recommendedName>
</protein>
<keyword evidence="3 6" id="KW-0597">Phosphoprotein</keyword>
<dbReference type="RefSeq" id="WP_126772366.1">
    <property type="nucleotide sequence ID" value="NZ_PIPX01000001.1"/>
</dbReference>
<dbReference type="InterPro" id="IPR005467">
    <property type="entry name" value="His_kinase_dom"/>
</dbReference>
<dbReference type="PROSITE" id="PS50112">
    <property type="entry name" value="PAS"/>
    <property type="match status" value="2"/>
</dbReference>
<keyword evidence="5" id="KW-0418">Kinase</keyword>
<dbReference type="SUPFAM" id="SSF47384">
    <property type="entry name" value="Homodimeric domain of signal transducing histidine kinase"/>
    <property type="match status" value="1"/>
</dbReference>
<dbReference type="SMART" id="SM00091">
    <property type="entry name" value="PAS"/>
    <property type="match status" value="2"/>
</dbReference>
<feature type="transmembrane region" description="Helical" evidence="7">
    <location>
        <begin position="95"/>
        <end position="113"/>
    </location>
</feature>
<dbReference type="Proteomes" id="UP000287649">
    <property type="component" value="Unassembled WGS sequence"/>
</dbReference>
<comment type="caution">
    <text evidence="12">The sequence shown here is derived from an EMBL/GenBank/DDBJ whole genome shotgun (WGS) entry which is preliminary data.</text>
</comment>
<dbReference type="InterPro" id="IPR004358">
    <property type="entry name" value="Sig_transdc_His_kin-like_C"/>
</dbReference>
<evidence type="ECO:0000256" key="6">
    <source>
        <dbReference type="PROSITE-ProRule" id="PRU00169"/>
    </source>
</evidence>
<dbReference type="Pfam" id="PF02518">
    <property type="entry name" value="HATPase_c"/>
    <property type="match status" value="1"/>
</dbReference>
<dbReference type="FunFam" id="3.30.450.20:FF:000099">
    <property type="entry name" value="Sensory box sensor histidine kinase"/>
    <property type="match status" value="1"/>
</dbReference>
<feature type="transmembrane region" description="Helical" evidence="7">
    <location>
        <begin position="19"/>
        <end position="35"/>
    </location>
</feature>
<dbReference type="InterPro" id="IPR001789">
    <property type="entry name" value="Sig_transdc_resp-reg_receiver"/>
</dbReference>
<feature type="domain" description="PAS" evidence="10">
    <location>
        <begin position="122"/>
        <end position="191"/>
    </location>
</feature>
<dbReference type="EC" id="2.7.13.3" evidence="2"/>
<dbReference type="InterPro" id="IPR000700">
    <property type="entry name" value="PAS-assoc_C"/>
</dbReference>
<dbReference type="CDD" id="cd00082">
    <property type="entry name" value="HisKA"/>
    <property type="match status" value="1"/>
</dbReference>
<dbReference type="InterPro" id="IPR003661">
    <property type="entry name" value="HisK_dim/P_dom"/>
</dbReference>
<dbReference type="Pfam" id="PF00512">
    <property type="entry name" value="HisKA"/>
    <property type="match status" value="1"/>
</dbReference>
<dbReference type="NCBIfam" id="TIGR00229">
    <property type="entry name" value="sensory_box"/>
    <property type="match status" value="2"/>
</dbReference>
<dbReference type="PRINTS" id="PR00344">
    <property type="entry name" value="BCTRLSENSOR"/>
</dbReference>
<dbReference type="PROSITE" id="PS50110">
    <property type="entry name" value="RESPONSE_REGULATORY"/>
    <property type="match status" value="1"/>
</dbReference>
<evidence type="ECO:0000259" key="8">
    <source>
        <dbReference type="PROSITE" id="PS50109"/>
    </source>
</evidence>
<dbReference type="GO" id="GO:0000155">
    <property type="term" value="F:phosphorelay sensor kinase activity"/>
    <property type="evidence" value="ECO:0007669"/>
    <property type="project" value="InterPro"/>
</dbReference>
<feature type="domain" description="PAC" evidence="11">
    <location>
        <begin position="194"/>
        <end position="246"/>
    </location>
</feature>
<evidence type="ECO:0000313" key="13">
    <source>
        <dbReference type="Proteomes" id="UP000287649"/>
    </source>
</evidence>
<dbReference type="Gene3D" id="3.30.565.10">
    <property type="entry name" value="Histidine kinase-like ATPase, C-terminal domain"/>
    <property type="match status" value="1"/>
</dbReference>
<feature type="domain" description="Response regulatory" evidence="9">
    <location>
        <begin position="628"/>
        <end position="744"/>
    </location>
</feature>
<keyword evidence="7" id="KW-0472">Membrane</keyword>
<dbReference type="CDD" id="cd18161">
    <property type="entry name" value="REC_hyHK_blue-like"/>
    <property type="match status" value="1"/>
</dbReference>
<dbReference type="SUPFAM" id="SSF55785">
    <property type="entry name" value="PYP-like sensor domain (PAS domain)"/>
    <property type="match status" value="2"/>
</dbReference>
<dbReference type="Gene3D" id="3.40.50.2300">
    <property type="match status" value="1"/>
</dbReference>
<dbReference type="InterPro" id="IPR001610">
    <property type="entry name" value="PAC"/>
</dbReference>
<evidence type="ECO:0000259" key="11">
    <source>
        <dbReference type="PROSITE" id="PS50113"/>
    </source>
</evidence>
<dbReference type="AlphaFoldDB" id="A0A432Y734"/>
<keyword evidence="13" id="KW-1185">Reference proteome</keyword>
<evidence type="ECO:0000256" key="4">
    <source>
        <dbReference type="ARBA" id="ARBA00022679"/>
    </source>
</evidence>
<dbReference type="Pfam" id="PF00072">
    <property type="entry name" value="Response_reg"/>
    <property type="match status" value="1"/>
</dbReference>
<dbReference type="CDD" id="cd00130">
    <property type="entry name" value="PAS"/>
    <property type="match status" value="2"/>
</dbReference>
<keyword evidence="7" id="KW-0812">Transmembrane</keyword>
<feature type="domain" description="PAC" evidence="11">
    <location>
        <begin position="323"/>
        <end position="375"/>
    </location>
</feature>
<dbReference type="SMART" id="SM00086">
    <property type="entry name" value="PAC"/>
    <property type="match status" value="2"/>
</dbReference>
<accession>A0A432Y734</accession>
<evidence type="ECO:0000259" key="9">
    <source>
        <dbReference type="PROSITE" id="PS50110"/>
    </source>
</evidence>
<dbReference type="Gene3D" id="3.30.450.20">
    <property type="entry name" value="PAS domain"/>
    <property type="match status" value="2"/>
</dbReference>
<evidence type="ECO:0000313" key="12">
    <source>
        <dbReference type="EMBL" id="RUO56798.1"/>
    </source>
</evidence>
<evidence type="ECO:0000259" key="10">
    <source>
        <dbReference type="PROSITE" id="PS50112"/>
    </source>
</evidence>
<keyword evidence="7" id="KW-1133">Transmembrane helix</keyword>
<dbReference type="SUPFAM" id="SSF55874">
    <property type="entry name" value="ATPase domain of HSP90 chaperone/DNA topoisomerase II/histidine kinase"/>
    <property type="match status" value="1"/>
</dbReference>
<evidence type="ECO:0000256" key="7">
    <source>
        <dbReference type="SAM" id="Phobius"/>
    </source>
</evidence>
<dbReference type="InterPro" id="IPR036890">
    <property type="entry name" value="HATPase_C_sf"/>
</dbReference>
<dbReference type="InterPro" id="IPR000014">
    <property type="entry name" value="PAS"/>
</dbReference>
<feature type="domain" description="Histidine kinase" evidence="8">
    <location>
        <begin position="388"/>
        <end position="607"/>
    </location>
</feature>
<feature type="modified residue" description="4-aspartylphosphate" evidence="6">
    <location>
        <position position="678"/>
    </location>
</feature>
<dbReference type="InterPro" id="IPR036097">
    <property type="entry name" value="HisK_dim/P_sf"/>
</dbReference>
<dbReference type="SMART" id="SM00387">
    <property type="entry name" value="HATPase_c"/>
    <property type="match status" value="1"/>
</dbReference>
<dbReference type="Gene3D" id="1.10.287.130">
    <property type="match status" value="1"/>
</dbReference>
<dbReference type="Pfam" id="PF08447">
    <property type="entry name" value="PAS_3"/>
    <property type="match status" value="2"/>
</dbReference>
<evidence type="ECO:0000256" key="3">
    <source>
        <dbReference type="ARBA" id="ARBA00022553"/>
    </source>
</evidence>
<comment type="catalytic activity">
    <reaction evidence="1">
        <text>ATP + protein L-histidine = ADP + protein N-phospho-L-histidine.</text>
        <dbReference type="EC" id="2.7.13.3"/>
    </reaction>
</comment>
<dbReference type="SMART" id="SM00448">
    <property type="entry name" value="REC"/>
    <property type="match status" value="1"/>
</dbReference>
<dbReference type="PROSITE" id="PS50113">
    <property type="entry name" value="PAC"/>
    <property type="match status" value="2"/>
</dbReference>
<reference evidence="13" key="1">
    <citation type="journal article" date="2018" name="Front. Microbiol.">
        <title>Genome-Based Analysis Reveals the Taxonomy and Diversity of the Family Idiomarinaceae.</title>
        <authorList>
            <person name="Liu Y."/>
            <person name="Lai Q."/>
            <person name="Shao Z."/>
        </authorList>
    </citation>
    <scope>NUCLEOTIDE SEQUENCE [LARGE SCALE GENOMIC DNA]</scope>
    <source>
        <strain evidence="13">PO-M2</strain>
    </source>
</reference>
<feature type="transmembrane region" description="Helical" evidence="7">
    <location>
        <begin position="41"/>
        <end position="60"/>
    </location>
</feature>
<evidence type="ECO:0000256" key="5">
    <source>
        <dbReference type="ARBA" id="ARBA00022777"/>
    </source>
</evidence>
<dbReference type="SMART" id="SM00388">
    <property type="entry name" value="HisKA"/>
    <property type="match status" value="1"/>
</dbReference>
<dbReference type="InterPro" id="IPR052162">
    <property type="entry name" value="Sensor_kinase/Photoreceptor"/>
</dbReference>
<dbReference type="PANTHER" id="PTHR43304">
    <property type="entry name" value="PHYTOCHROME-LIKE PROTEIN CPH1"/>
    <property type="match status" value="1"/>
</dbReference>
<dbReference type="PANTHER" id="PTHR43304:SF1">
    <property type="entry name" value="PAC DOMAIN-CONTAINING PROTEIN"/>
    <property type="match status" value="1"/>
</dbReference>
<sequence length="748" mass="84089">MPNIDKTQPSVRPSPEQPWWSKAIVLLAMLFVFLLEAQTQLGFAHGFLHLPIVLFCLFAASQQFARGVAWASCLLIVLGYLISPPPPIGFSELFVVGNRLGAIVAIIALYIIYTHYYMRLKRQQDFAYFVESLPIQIWTATPQGEVDFVGDKLAAYAGKPKAVIVPDWLSVVHPDDHEHTIEVWSAAVQHQHKYEVEFRMRRYDGHYRWHLTEAVPEYDEAGNCVRWLGSSIDIHHLKEVEKEVTIALERFDLMSKATNDAIWDWDFTTDKVWWNQGFEDMFGYDRTTLESGPESWSNRIHPDDLDEVLHSIHDAIDSDATRWQMEYRFMHANGEPITVMDRGFIARNADGKATRMVGSMMNITERRQLEQRLQQAQKLEAVGQLTGGVAHDFNNLLTVILGNSEVLDLRLSEQPELKALAQMSLTAAERGAELTQRLLAFARRQPLEPTTVNIYETVVGMEPLLRRTLPESIALEFTVTEQPWPCQVDVHQLESALLNLCLNARDAMPKVGRIVVDLYNQSFDEDSADMARGDYVAVAVSDNGVGMSADAVQQAFEPFFTTKEVGKGSGLGLSMVYGFMKQSGGHAKIYSEPGEGTTVRLFFPRVDAEPEIKASEDDATLLDTGHERILVVEDNDLVRQTLVSQLQGLGYQVTAAENGDAALRILQQGERFDLLFTDVIMPGSLNGPQLVAKANDIDSSMRVLYTSGYTENAIIHHGRLDEGVQLLSKPYHAKELAEKVRKALTVKR</sequence>
<name>A0A432Y734_9GAMM</name>
<feature type="transmembrane region" description="Helical" evidence="7">
    <location>
        <begin position="67"/>
        <end position="83"/>
    </location>
</feature>
<dbReference type="OrthoDB" id="9810730at2"/>
<dbReference type="InterPro" id="IPR003594">
    <property type="entry name" value="HATPase_dom"/>
</dbReference>
<keyword evidence="4" id="KW-0808">Transferase</keyword>
<dbReference type="EMBL" id="PIPX01000001">
    <property type="protein sequence ID" value="RUO56798.1"/>
    <property type="molecule type" value="Genomic_DNA"/>
</dbReference>
<evidence type="ECO:0000256" key="2">
    <source>
        <dbReference type="ARBA" id="ARBA00012438"/>
    </source>
</evidence>
<gene>
    <name evidence="12" type="ORF">CWI70_08705</name>
</gene>
<proteinExistence type="predicted"/>
<feature type="domain" description="PAS" evidence="10">
    <location>
        <begin position="247"/>
        <end position="319"/>
    </location>
</feature>
<dbReference type="InterPro" id="IPR011006">
    <property type="entry name" value="CheY-like_superfamily"/>
</dbReference>
<dbReference type="PROSITE" id="PS50109">
    <property type="entry name" value="HIS_KIN"/>
    <property type="match status" value="1"/>
</dbReference>
<evidence type="ECO:0000256" key="1">
    <source>
        <dbReference type="ARBA" id="ARBA00000085"/>
    </source>
</evidence>
<organism evidence="12 13">
    <name type="scientific">Pseudidiomarina homiensis</name>
    <dbReference type="NCBI Taxonomy" id="364198"/>
    <lineage>
        <taxon>Bacteria</taxon>
        <taxon>Pseudomonadati</taxon>
        <taxon>Pseudomonadota</taxon>
        <taxon>Gammaproteobacteria</taxon>
        <taxon>Alteromonadales</taxon>
        <taxon>Idiomarinaceae</taxon>
        <taxon>Pseudidiomarina</taxon>
    </lineage>
</organism>
<dbReference type="InterPro" id="IPR013655">
    <property type="entry name" value="PAS_fold_3"/>
</dbReference>
<dbReference type="SUPFAM" id="SSF52172">
    <property type="entry name" value="CheY-like"/>
    <property type="match status" value="1"/>
</dbReference>
<dbReference type="InterPro" id="IPR035965">
    <property type="entry name" value="PAS-like_dom_sf"/>
</dbReference>